<protein>
    <submittedName>
        <fullName evidence="2">Uncharacterized protein</fullName>
    </submittedName>
</protein>
<feature type="compositionally biased region" description="Basic and acidic residues" evidence="1">
    <location>
        <begin position="144"/>
        <end position="159"/>
    </location>
</feature>
<reference evidence="2" key="1">
    <citation type="submission" date="2022-10" db="EMBL/GenBank/DDBJ databases">
        <authorList>
            <person name="Yu W.X."/>
        </authorList>
    </citation>
    <scope>NUCLEOTIDE SEQUENCE</scope>
    <source>
        <strain evidence="2">D04</strain>
    </source>
</reference>
<organism evidence="2 3">
    <name type="scientific">Plebeiibacterium marinum</name>
    <dbReference type="NCBI Taxonomy" id="2992111"/>
    <lineage>
        <taxon>Bacteria</taxon>
        <taxon>Pseudomonadati</taxon>
        <taxon>Bacteroidota</taxon>
        <taxon>Bacteroidia</taxon>
        <taxon>Marinilabiliales</taxon>
        <taxon>Marinilabiliaceae</taxon>
        <taxon>Plebeiibacterium</taxon>
    </lineage>
</organism>
<gene>
    <name evidence="2" type="ORF">OM074_07520</name>
</gene>
<dbReference type="Proteomes" id="UP001207408">
    <property type="component" value="Unassembled WGS sequence"/>
</dbReference>
<feature type="region of interest" description="Disordered" evidence="1">
    <location>
        <begin position="144"/>
        <end position="165"/>
    </location>
</feature>
<evidence type="ECO:0000256" key="1">
    <source>
        <dbReference type="SAM" id="MobiDB-lite"/>
    </source>
</evidence>
<evidence type="ECO:0000313" key="3">
    <source>
        <dbReference type="Proteomes" id="UP001207408"/>
    </source>
</evidence>
<accession>A0AAE3MCL4</accession>
<feature type="compositionally biased region" description="Basic and acidic residues" evidence="1">
    <location>
        <begin position="60"/>
        <end position="71"/>
    </location>
</feature>
<proteinExistence type="predicted"/>
<comment type="caution">
    <text evidence="2">The sequence shown here is derived from an EMBL/GenBank/DDBJ whole genome shotgun (WGS) entry which is preliminary data.</text>
</comment>
<dbReference type="EMBL" id="JAPDPI010000011">
    <property type="protein sequence ID" value="MCW3805473.1"/>
    <property type="molecule type" value="Genomic_DNA"/>
</dbReference>
<keyword evidence="3" id="KW-1185">Reference proteome</keyword>
<name>A0AAE3MCL4_9BACT</name>
<evidence type="ECO:0000313" key="2">
    <source>
        <dbReference type="EMBL" id="MCW3805473.1"/>
    </source>
</evidence>
<feature type="region of interest" description="Disordered" evidence="1">
    <location>
        <begin position="55"/>
        <end position="84"/>
    </location>
</feature>
<dbReference type="RefSeq" id="WP_301198844.1">
    <property type="nucleotide sequence ID" value="NZ_JAPDPI010000011.1"/>
</dbReference>
<dbReference type="AlphaFoldDB" id="A0AAE3MCL4"/>
<sequence length="265" mass="30127">MDKEALLKIIISDLNEVETLVKSFQGQKDIPAAFIDLTERKLNHISDEFSLLKSLSSPETSEHKPSEKEIINEEPVLNDKQVIEDTPTQTQPLAQETLEEKEIIAPEVTKAVSEPSIKTETLVTEKKEEQTDQVIHKPEEKVELPTLEPEKQEHKEDSSKTLGESFVGEKKSVNDLIANAKESKNQSPFIGKPIADLTKGLGINDRFLFQRELFEGNADLMKQTLQQLNELPDYNAAQTFISSNFKWENENEATSAFLNYIKRRF</sequence>